<gene>
    <name evidence="2" type="ORF">B9Q17_14280</name>
</gene>
<feature type="region of interest" description="Disordered" evidence="1">
    <location>
        <begin position="1"/>
        <end position="23"/>
    </location>
</feature>
<dbReference type="EMBL" id="NEFY01000001">
    <property type="protein sequence ID" value="OZC37708.1"/>
    <property type="molecule type" value="Genomic_DNA"/>
</dbReference>
<name>A0A7Z1DXA8_9GAMM</name>
<comment type="caution">
    <text evidence="2">The sequence shown here is derived from an EMBL/GenBank/DDBJ whole genome shotgun (WGS) entry which is preliminary data.</text>
</comment>
<dbReference type="RefSeq" id="WP_094623778.1">
    <property type="nucleotide sequence ID" value="NZ_NEFY01000001.1"/>
</dbReference>
<dbReference type="AlphaFoldDB" id="A0A7Z1DXA8"/>
<organism evidence="2 3">
    <name type="scientific">Marinobacter vinifirmus</name>
    <dbReference type="NCBI Taxonomy" id="355591"/>
    <lineage>
        <taxon>Bacteria</taxon>
        <taxon>Pseudomonadati</taxon>
        <taxon>Pseudomonadota</taxon>
        <taxon>Gammaproteobacteria</taxon>
        <taxon>Pseudomonadales</taxon>
        <taxon>Marinobacteraceae</taxon>
        <taxon>Marinobacter</taxon>
    </lineage>
</organism>
<keyword evidence="3" id="KW-1185">Reference proteome</keyword>
<dbReference type="Proteomes" id="UP000216984">
    <property type="component" value="Unassembled WGS sequence"/>
</dbReference>
<sequence length="1151" mass="131737">MPKSKKSKRQRQSASKHSRNVTQSFQRLVHRAKSIRSGLSQARAFTAAENYPTVIDLVKKDRVLRHALSVTNFPKSVADYQDHARLETVSPEGELIWTGTILCSHLEKLERFYQLKQSFHSHFIFGQLEHAQKELDKVEAEFGISLWLIGKRIQVLQLLGGLKEQKDYLESLISIKELSQPIAFLAYWISLRSEENISFSTLENDLSDLLAGGEIADFIRYTLLPYDLTKITRPEIPLSWCEPYAIIDRYEAFVSVLQVQISKEKVIHNKALSNIIEKLSSTGDARLRRIAYIFGSGSIPQDETDTRIYDLYTEGKYLKVIYDEKINLELIARSWALLNACPTKPSKSSLLNVIIYEMFQIITLTKEASSSKQKLKKLSLFIFDHEFSFQIQGFLERSHDHIFIEQYTEVDNIVALNTELGDPWCSSVIATSFSKNELEKELRQINPNSSSLILRHSLITDPQHNQNPLDTLDMPEYRKNLYSAHSEILHNRHQNAIALYKEAGRSEIPFVVETSRRYLFNAFFSAGLVKQSADLAVRQIIEKPSTADTYPLSELCKQCLNQEDLLSDPVLAVLLFISTREGYSKFEKHISDVYENVLDANNTTKPSEIQEPESKEKQEVFIFFLRNVCTPRIMDDTTHFDSVDEIESERIAVCQKLLSIDILNSKTYLNEIRNLTRDRNVATLLSKIQISKIFVDEPGIRMVIEPSLRDYLKRYQELLKSPNLAYQAEKLSKWIGDRLNDRGHPEFRNVKLPASERESLFSAMLLDVASEFAFNPAYGLDTHVSTSIRHGSFEGHLRGPFALEGLLCSSEDGEWTIPRRWQAFFASVSASQQAHIRKCLIRFTQKFDEVIRVYLQRKLHINVTGNEQGLFSFDASEEQLKKLEHSISEETKPEELIDLFLSHCWDLTTQSLDSIRADIKSVAAKNINNALDNLIKNIESKISHQDAAPLIDATARARTAFDSAVEDVVEWFQKPTDLSRDPFEFETAIHVALQQVQNCYVTHNVKPKLYLETSKTKFQGIYLDGLCEILFILLQNCVIHSGYTNDTPLIEINANFNNGTLLIECSNSLSQDVDLEERKKAANRAMENYKADSALRMARKEGGSGLSKIWRICEFNLKISHSIDLSVHDSGNFETKLTLEMMGERDENLHH</sequence>
<evidence type="ECO:0000313" key="3">
    <source>
        <dbReference type="Proteomes" id="UP000216984"/>
    </source>
</evidence>
<reference evidence="2 3" key="1">
    <citation type="submission" date="2017-06" db="EMBL/GenBank/DDBJ databases">
        <title>Draft genome sequence of the halophilic bacterium Marinobacter vinifirmus FB1.</title>
        <authorList>
            <person name="Stepanov V.G."/>
            <person name="Roberts D.J."/>
            <person name="Fox G.E."/>
        </authorList>
    </citation>
    <scope>NUCLEOTIDE SEQUENCE [LARGE SCALE GENOMIC DNA]</scope>
    <source>
        <strain evidence="2 3">FB1</strain>
    </source>
</reference>
<proteinExistence type="predicted"/>
<evidence type="ECO:0000256" key="1">
    <source>
        <dbReference type="SAM" id="MobiDB-lite"/>
    </source>
</evidence>
<evidence type="ECO:0000313" key="2">
    <source>
        <dbReference type="EMBL" id="OZC37708.1"/>
    </source>
</evidence>
<accession>A0A7Z1DXA8</accession>
<feature type="compositionally biased region" description="Basic residues" evidence="1">
    <location>
        <begin position="1"/>
        <end position="19"/>
    </location>
</feature>
<protein>
    <submittedName>
        <fullName evidence="2">Uncharacterized protein</fullName>
    </submittedName>
</protein>